<dbReference type="Pfam" id="PF03232">
    <property type="entry name" value="COQ7"/>
    <property type="match status" value="1"/>
</dbReference>
<dbReference type="Proteomes" id="UP000031197">
    <property type="component" value="Unassembled WGS sequence"/>
</dbReference>
<reference evidence="1 2" key="1">
    <citation type="submission" date="2014-12" db="EMBL/GenBank/DDBJ databases">
        <title>Genome sequencing of Alteromonas marina AD001.</title>
        <authorList>
            <person name="Adrian T.G.S."/>
            <person name="Chan K.G."/>
        </authorList>
    </citation>
    <scope>NUCLEOTIDE SEQUENCE [LARGE SCALE GENOMIC DNA]</scope>
    <source>
        <strain evidence="1 2">AD001</strain>
    </source>
</reference>
<keyword evidence="2" id="KW-1185">Reference proteome</keyword>
<dbReference type="PANTHER" id="PTHR11237">
    <property type="entry name" value="COENZYME Q10 BIOSYNTHESIS PROTEIN 7"/>
    <property type="match status" value="1"/>
</dbReference>
<dbReference type="RefSeq" id="WP_039222032.1">
    <property type="nucleotide sequence ID" value="NZ_JWLW01000029.1"/>
</dbReference>
<proteinExistence type="predicted"/>
<gene>
    <name evidence="1" type="ORF">RJ41_14000</name>
</gene>
<comment type="caution">
    <text evidence="1">The sequence shown here is derived from an EMBL/GenBank/DDBJ whole genome shotgun (WGS) entry which is preliminary data.</text>
</comment>
<dbReference type="AlphaFoldDB" id="A0A0B3Y1Y2"/>
<evidence type="ECO:0000313" key="1">
    <source>
        <dbReference type="EMBL" id="KHT49598.1"/>
    </source>
</evidence>
<protein>
    <submittedName>
        <fullName evidence="1">Conjugal transfer protein</fullName>
    </submittedName>
</protein>
<evidence type="ECO:0000313" key="2">
    <source>
        <dbReference type="Proteomes" id="UP000031197"/>
    </source>
</evidence>
<organism evidence="1 2">
    <name type="scientific">Alteromonas marina</name>
    <dbReference type="NCBI Taxonomy" id="203795"/>
    <lineage>
        <taxon>Bacteria</taxon>
        <taxon>Pseudomonadati</taxon>
        <taxon>Pseudomonadota</taxon>
        <taxon>Gammaproteobacteria</taxon>
        <taxon>Alteromonadales</taxon>
        <taxon>Alteromonadaceae</taxon>
        <taxon>Alteromonas/Salinimonas group</taxon>
        <taxon>Alteromonas</taxon>
    </lineage>
</organism>
<dbReference type="GO" id="GO:0006744">
    <property type="term" value="P:ubiquinone biosynthetic process"/>
    <property type="evidence" value="ECO:0007669"/>
    <property type="project" value="InterPro"/>
</dbReference>
<accession>A0A0B3Y1Y2</accession>
<dbReference type="CDD" id="cd01042">
    <property type="entry name" value="DMQH"/>
    <property type="match status" value="1"/>
</dbReference>
<dbReference type="EMBL" id="JWLW01000029">
    <property type="protein sequence ID" value="KHT49598.1"/>
    <property type="molecule type" value="Genomic_DNA"/>
</dbReference>
<sequence length="192" mass="22134">MSFYSKTLEASYAKQLDKELRASHAGETGAVWIYRGALCAEFILSLFKIVRSTSETTRFIHQHLKTEKHHLDIFENELPRFRGSFILPLWIGAGFMTGFIPRLLGENWFFYTIYCVEQFVDTHYENQCCQLVMQPNPPSNVIDRLKRCQMDEQHHRDEAGSLMAKKTSLPMQLWGHLVNAGSSTAVSIARFI</sequence>
<dbReference type="OrthoDB" id="7559360at2"/>
<dbReference type="InterPro" id="IPR011566">
    <property type="entry name" value="Ubq_synth_Coq7"/>
</dbReference>
<dbReference type="PANTHER" id="PTHR11237:SF4">
    <property type="entry name" value="5-DEMETHOXYUBIQUINONE HYDROXYLASE, MITOCHONDRIAL"/>
    <property type="match status" value="1"/>
</dbReference>
<name>A0A0B3Y1Y2_9ALTE</name>
<dbReference type="GO" id="GO:0008682">
    <property type="term" value="F:3-demethoxyubiquinol 3-hydroxylase activity"/>
    <property type="evidence" value="ECO:0007669"/>
    <property type="project" value="TreeGrafter"/>
</dbReference>